<dbReference type="EMBL" id="JAVHNQ010000001">
    <property type="protein sequence ID" value="KAK6359190.1"/>
    <property type="molecule type" value="Genomic_DNA"/>
</dbReference>
<reference evidence="9 10" key="1">
    <citation type="submission" date="2019-10" db="EMBL/GenBank/DDBJ databases">
        <authorList>
            <person name="Palmer J.M."/>
        </authorList>
    </citation>
    <scope>NUCLEOTIDE SEQUENCE [LARGE SCALE GENOMIC DNA]</scope>
    <source>
        <strain evidence="9 10">TWF696</strain>
    </source>
</reference>
<dbReference type="GO" id="GO:0015171">
    <property type="term" value="F:amino acid transmembrane transporter activity"/>
    <property type="evidence" value="ECO:0007669"/>
    <property type="project" value="TreeGrafter"/>
</dbReference>
<feature type="transmembrane region" description="Helical" evidence="7">
    <location>
        <begin position="172"/>
        <end position="192"/>
    </location>
</feature>
<dbReference type="PIRSF" id="PIRSF006060">
    <property type="entry name" value="AA_transporter"/>
    <property type="match status" value="1"/>
</dbReference>
<evidence type="ECO:0000256" key="4">
    <source>
        <dbReference type="ARBA" id="ARBA00022970"/>
    </source>
</evidence>
<dbReference type="Gene3D" id="1.20.1740.10">
    <property type="entry name" value="Amino acid/polyamine transporter I"/>
    <property type="match status" value="1"/>
</dbReference>
<feature type="transmembrane region" description="Helical" evidence="7">
    <location>
        <begin position="30"/>
        <end position="51"/>
    </location>
</feature>
<evidence type="ECO:0000256" key="3">
    <source>
        <dbReference type="ARBA" id="ARBA00022692"/>
    </source>
</evidence>
<name>A0AAV9VB10_9PEZI</name>
<evidence type="ECO:0000256" key="2">
    <source>
        <dbReference type="ARBA" id="ARBA00022448"/>
    </source>
</evidence>
<evidence type="ECO:0000256" key="5">
    <source>
        <dbReference type="ARBA" id="ARBA00022989"/>
    </source>
</evidence>
<gene>
    <name evidence="9" type="ORF">TWF696_000355</name>
</gene>
<feature type="transmembrane region" description="Helical" evidence="7">
    <location>
        <begin position="219"/>
        <end position="239"/>
    </location>
</feature>
<feature type="transmembrane region" description="Helical" evidence="7">
    <location>
        <begin position="403"/>
        <end position="420"/>
    </location>
</feature>
<feature type="transmembrane region" description="Helical" evidence="7">
    <location>
        <begin position="441"/>
        <end position="461"/>
    </location>
</feature>
<evidence type="ECO:0000259" key="8">
    <source>
        <dbReference type="Pfam" id="PF00324"/>
    </source>
</evidence>
<feature type="transmembrane region" description="Helical" evidence="7">
    <location>
        <begin position="260"/>
        <end position="279"/>
    </location>
</feature>
<dbReference type="Proteomes" id="UP001375240">
    <property type="component" value="Unassembled WGS sequence"/>
</dbReference>
<evidence type="ECO:0000313" key="10">
    <source>
        <dbReference type="Proteomes" id="UP001375240"/>
    </source>
</evidence>
<evidence type="ECO:0000256" key="1">
    <source>
        <dbReference type="ARBA" id="ARBA00004141"/>
    </source>
</evidence>
<keyword evidence="3 7" id="KW-0812">Transmembrane</keyword>
<feature type="transmembrane region" description="Helical" evidence="7">
    <location>
        <begin position="319"/>
        <end position="344"/>
    </location>
</feature>
<dbReference type="InterPro" id="IPR004841">
    <property type="entry name" value="AA-permease/SLC12A_dom"/>
</dbReference>
<dbReference type="GO" id="GO:0016020">
    <property type="term" value="C:membrane"/>
    <property type="evidence" value="ECO:0007669"/>
    <property type="project" value="UniProtKB-SubCell"/>
</dbReference>
<feature type="transmembrane region" description="Helical" evidence="7">
    <location>
        <begin position="57"/>
        <end position="82"/>
    </location>
</feature>
<protein>
    <recommendedName>
        <fullName evidence="8">Amino acid permease/ SLC12A domain-containing protein</fullName>
    </recommendedName>
</protein>
<dbReference type="Pfam" id="PF00324">
    <property type="entry name" value="AA_permease"/>
    <property type="match status" value="1"/>
</dbReference>
<keyword evidence="4" id="KW-0029">Amino-acid transport</keyword>
<keyword evidence="5 7" id="KW-1133">Transmembrane helix</keyword>
<sequence>MSSEVSTMKSEVKDAPDSTHRRLKERHVQLIGIGGTIGTALFVAIGRGLALGGPANLFLGFTIWCSVILCVNNCLAEMVSYLPISSPFIRFAGRFVDEAFGVAVGYNFFIFEAIMVPFEIIAGAVILEFWNVGQYVNTAVFMAIIIVGYALINLFAVKWYGEAEFWMALGKVVLIVGLLIFTFLTMLGLNPLHDRFGFRYWENPGAFAEFYYTGTLGRFMGFLICFIQACFTIAGPDYVSMAAGETENPRKILPKAFNAVFYRLACFFVLGSLAVGVLVPHNSPELIDIFIHNKPAAGAAGSPYVLAMQRLQIGVLPHIVNALIFTSALSAGNSYVFCASRSLFGLALEGKAPKLFTRTNRFGVPVYCVLLVLLVSLLCFLQLSTGTATVFNWFIGLVTASQLLNYAVCSFTYIMFYRALKAQGIDRRTLPFRGLGQPYTGYYALFFTFTMTWVGGFTVFLPGNWDVPTFFFSYTMPVLIPAIFVVWKIVKKTRWMRADEVDLVDGLEEIEAHEAGYKEVPGWFEERWQRWSGKFTIRRRTVVDVPVVVEKEI</sequence>
<feature type="domain" description="Amino acid permease/ SLC12A" evidence="8">
    <location>
        <begin position="27"/>
        <end position="494"/>
    </location>
</feature>
<accession>A0AAV9VB10</accession>
<organism evidence="9 10">
    <name type="scientific">Orbilia brochopaga</name>
    <dbReference type="NCBI Taxonomy" id="3140254"/>
    <lineage>
        <taxon>Eukaryota</taxon>
        <taxon>Fungi</taxon>
        <taxon>Dikarya</taxon>
        <taxon>Ascomycota</taxon>
        <taxon>Pezizomycotina</taxon>
        <taxon>Orbiliomycetes</taxon>
        <taxon>Orbiliales</taxon>
        <taxon>Orbiliaceae</taxon>
        <taxon>Orbilia</taxon>
    </lineage>
</organism>
<feature type="transmembrane region" description="Helical" evidence="7">
    <location>
        <begin position="103"/>
        <end position="127"/>
    </location>
</feature>
<dbReference type="PANTHER" id="PTHR43341">
    <property type="entry name" value="AMINO ACID PERMEASE"/>
    <property type="match status" value="1"/>
</dbReference>
<keyword evidence="6 7" id="KW-0472">Membrane</keyword>
<evidence type="ECO:0000256" key="7">
    <source>
        <dbReference type="SAM" id="Phobius"/>
    </source>
</evidence>
<dbReference type="InterPro" id="IPR050524">
    <property type="entry name" value="APC_YAT"/>
</dbReference>
<dbReference type="InterPro" id="IPR004840">
    <property type="entry name" value="Amino_acid_permease_CS"/>
</dbReference>
<proteinExistence type="predicted"/>
<comment type="caution">
    <text evidence="9">The sequence shown here is derived from an EMBL/GenBank/DDBJ whole genome shotgun (WGS) entry which is preliminary data.</text>
</comment>
<dbReference type="AlphaFoldDB" id="A0AAV9VB10"/>
<keyword evidence="10" id="KW-1185">Reference proteome</keyword>
<dbReference type="PANTHER" id="PTHR43341:SF15">
    <property type="entry name" value="GENERAL AMINO ACID PERMEASE AGP2"/>
    <property type="match status" value="1"/>
</dbReference>
<evidence type="ECO:0000313" key="9">
    <source>
        <dbReference type="EMBL" id="KAK6359190.1"/>
    </source>
</evidence>
<evidence type="ECO:0000256" key="6">
    <source>
        <dbReference type="ARBA" id="ARBA00023136"/>
    </source>
</evidence>
<feature type="transmembrane region" description="Helical" evidence="7">
    <location>
        <begin position="364"/>
        <end position="383"/>
    </location>
</feature>
<dbReference type="FunFam" id="1.20.1740.10:FF:000006">
    <property type="entry name" value="General amino acid permease"/>
    <property type="match status" value="1"/>
</dbReference>
<comment type="subcellular location">
    <subcellularLocation>
        <location evidence="1">Membrane</location>
        <topology evidence="1">Multi-pass membrane protein</topology>
    </subcellularLocation>
</comment>
<keyword evidence="2" id="KW-0813">Transport</keyword>
<dbReference type="PROSITE" id="PS00218">
    <property type="entry name" value="AMINO_ACID_PERMEASE_1"/>
    <property type="match status" value="1"/>
</dbReference>
<feature type="transmembrane region" description="Helical" evidence="7">
    <location>
        <begin position="139"/>
        <end position="160"/>
    </location>
</feature>
<feature type="transmembrane region" description="Helical" evidence="7">
    <location>
        <begin position="467"/>
        <end position="487"/>
    </location>
</feature>